<dbReference type="RefSeq" id="WP_055671110.1">
    <property type="nucleotide sequence ID" value="NZ_CXWD01000004.1"/>
</dbReference>
<sequence length="116" mass="13076">MELKDFSQTNRRRCEDPEGFNQPVNHWTLSDWFTALSGELGEAANVAKKLNRERDGIPGNSETPEQLRQMLADELADTFIYLDLLAQSEGIDLSEAIPAKFNRTSDKVGCPIKFES</sequence>
<evidence type="ECO:0008006" key="4">
    <source>
        <dbReference type="Google" id="ProtNLM"/>
    </source>
</evidence>
<organism evidence="2 3">
    <name type="scientific">Roseibium alexandrii</name>
    <dbReference type="NCBI Taxonomy" id="388408"/>
    <lineage>
        <taxon>Bacteria</taxon>
        <taxon>Pseudomonadati</taxon>
        <taxon>Pseudomonadota</taxon>
        <taxon>Alphaproteobacteria</taxon>
        <taxon>Hyphomicrobiales</taxon>
        <taxon>Stappiaceae</taxon>
        <taxon>Roseibium</taxon>
    </lineage>
</organism>
<evidence type="ECO:0000256" key="1">
    <source>
        <dbReference type="SAM" id="MobiDB-lite"/>
    </source>
</evidence>
<dbReference type="EMBL" id="CXWD01000004">
    <property type="protein sequence ID" value="CTQ67227.1"/>
    <property type="molecule type" value="Genomic_DNA"/>
</dbReference>
<dbReference type="OrthoDB" id="7868888at2"/>
<reference evidence="3" key="1">
    <citation type="submission" date="2015-07" db="EMBL/GenBank/DDBJ databases">
        <authorList>
            <person name="Rodrigo-Torres Lidia"/>
            <person name="Arahal R.David."/>
        </authorList>
    </citation>
    <scope>NUCLEOTIDE SEQUENCE [LARGE SCALE GENOMIC DNA]</scope>
    <source>
        <strain evidence="3">CECT 5112</strain>
    </source>
</reference>
<dbReference type="Gene3D" id="1.10.287.1080">
    <property type="entry name" value="MazG-like"/>
    <property type="match status" value="1"/>
</dbReference>
<protein>
    <recommendedName>
        <fullName evidence="4">NTP pyrophosphohydrolase MazG putative catalytic core domain-containing protein</fullName>
    </recommendedName>
</protein>
<evidence type="ECO:0000313" key="3">
    <source>
        <dbReference type="Proteomes" id="UP000053235"/>
    </source>
</evidence>
<dbReference type="STRING" id="388408.LAX5112_01278"/>
<proteinExistence type="predicted"/>
<dbReference type="SUPFAM" id="SSF101386">
    <property type="entry name" value="all-alpha NTP pyrophosphatases"/>
    <property type="match status" value="1"/>
</dbReference>
<name>A0A0M6ZY43_9HYPH</name>
<feature type="region of interest" description="Disordered" evidence="1">
    <location>
        <begin position="1"/>
        <end position="21"/>
    </location>
</feature>
<accession>A0A0M6ZY43</accession>
<dbReference type="Proteomes" id="UP000053235">
    <property type="component" value="Unassembled WGS sequence"/>
</dbReference>
<gene>
    <name evidence="2" type="ORF">LAX5112_01278</name>
</gene>
<evidence type="ECO:0000313" key="2">
    <source>
        <dbReference type="EMBL" id="CTQ67227.1"/>
    </source>
</evidence>
<keyword evidence="3" id="KW-1185">Reference proteome</keyword>
<dbReference type="AlphaFoldDB" id="A0A0M6ZY43"/>